<dbReference type="EMBL" id="BMAW01041534">
    <property type="protein sequence ID" value="GFS29001.1"/>
    <property type="molecule type" value="Genomic_DNA"/>
</dbReference>
<reference evidence="8" key="1">
    <citation type="submission" date="2020-08" db="EMBL/GenBank/DDBJ databases">
        <title>Multicomponent nature underlies the extraordinary mechanical properties of spider dragline silk.</title>
        <authorList>
            <person name="Kono N."/>
            <person name="Nakamura H."/>
            <person name="Mori M."/>
            <person name="Yoshida Y."/>
            <person name="Ohtoshi R."/>
            <person name="Malay A.D."/>
            <person name="Moran D.A.P."/>
            <person name="Tomita M."/>
            <person name="Numata K."/>
            <person name="Arakawa K."/>
        </authorList>
    </citation>
    <scope>NUCLEOTIDE SEQUENCE</scope>
</reference>
<name>A0A8X6I374_NEPPI</name>
<dbReference type="PANTHER" id="PTHR46927">
    <property type="entry name" value="AGAP005574-PA"/>
    <property type="match status" value="1"/>
</dbReference>
<evidence type="ECO:0000313" key="9">
    <source>
        <dbReference type="Proteomes" id="UP000887013"/>
    </source>
</evidence>
<evidence type="ECO:0000259" key="7">
    <source>
        <dbReference type="PROSITE" id="PS50950"/>
    </source>
</evidence>
<keyword evidence="2 5" id="KW-0863">Zinc-finger</keyword>
<keyword evidence="9" id="KW-1185">Reference proteome</keyword>
<dbReference type="OrthoDB" id="6432642at2759"/>
<dbReference type="PROSITE" id="PS50950">
    <property type="entry name" value="ZF_THAP"/>
    <property type="match status" value="1"/>
</dbReference>
<evidence type="ECO:0000256" key="5">
    <source>
        <dbReference type="PROSITE-ProRule" id="PRU00309"/>
    </source>
</evidence>
<evidence type="ECO:0000256" key="6">
    <source>
        <dbReference type="SAM" id="Coils"/>
    </source>
</evidence>
<feature type="coiled-coil region" evidence="6">
    <location>
        <begin position="263"/>
        <end position="290"/>
    </location>
</feature>
<dbReference type="PANTHER" id="PTHR46927:SF3">
    <property type="entry name" value="THAP-TYPE DOMAIN-CONTAINING PROTEIN"/>
    <property type="match status" value="1"/>
</dbReference>
<proteinExistence type="predicted"/>
<dbReference type="Proteomes" id="UP000887013">
    <property type="component" value="Unassembled WGS sequence"/>
</dbReference>
<organism evidence="8 9">
    <name type="scientific">Nephila pilipes</name>
    <name type="common">Giant wood spider</name>
    <name type="synonym">Nephila maculata</name>
    <dbReference type="NCBI Taxonomy" id="299642"/>
    <lineage>
        <taxon>Eukaryota</taxon>
        <taxon>Metazoa</taxon>
        <taxon>Ecdysozoa</taxon>
        <taxon>Arthropoda</taxon>
        <taxon>Chelicerata</taxon>
        <taxon>Arachnida</taxon>
        <taxon>Araneae</taxon>
        <taxon>Araneomorphae</taxon>
        <taxon>Entelegynae</taxon>
        <taxon>Araneoidea</taxon>
        <taxon>Nephilidae</taxon>
        <taxon>Nephila</taxon>
    </lineage>
</organism>
<evidence type="ECO:0000256" key="3">
    <source>
        <dbReference type="ARBA" id="ARBA00022833"/>
    </source>
</evidence>
<keyword evidence="1" id="KW-0479">Metal-binding</keyword>
<sequence>MPRFCAAFSCTNSSWKESCQNKNISFHSFPLSNKILLQKWLLNVRRANFYPTRSTPLCSEHFTEDDFEYQPFTNRRTLKRGAVPTKFSYEPRKRTRRKKNKHLDKEKVLESIEEKERFYLKNNEAESSESEFIHSDSDSSDPKEDDATLLDVSMNEKFYHPEQVKSLANCSKRKDELDKKIHAMKEKLATNIVLRTLKKQFLDAQIKAANAKRDYYSTKKSTLSKIHNVELMNDCSDLEKKSKVLRNIKVRIKNEEFAAKIEEKMLQQQLAEAEMTATHFEKEYHKAKLKMFSDSDEN</sequence>
<evidence type="ECO:0000256" key="4">
    <source>
        <dbReference type="ARBA" id="ARBA00023125"/>
    </source>
</evidence>
<keyword evidence="6" id="KW-0175">Coiled coil</keyword>
<gene>
    <name evidence="8" type="primary">AVEN_52652_1</name>
    <name evidence="8" type="ORF">NPIL_105661</name>
</gene>
<dbReference type="SUPFAM" id="SSF57716">
    <property type="entry name" value="Glucocorticoid receptor-like (DNA-binding domain)"/>
    <property type="match status" value="1"/>
</dbReference>
<dbReference type="AlphaFoldDB" id="A0A8X6I374"/>
<feature type="coiled-coil region" evidence="6">
    <location>
        <begin position="167"/>
        <end position="214"/>
    </location>
</feature>
<dbReference type="GO" id="GO:0008270">
    <property type="term" value="F:zinc ion binding"/>
    <property type="evidence" value="ECO:0007669"/>
    <property type="project" value="UniProtKB-KW"/>
</dbReference>
<evidence type="ECO:0000256" key="1">
    <source>
        <dbReference type="ARBA" id="ARBA00022723"/>
    </source>
</evidence>
<dbReference type="SMART" id="SM00980">
    <property type="entry name" value="THAP"/>
    <property type="match status" value="1"/>
</dbReference>
<dbReference type="InterPro" id="IPR006612">
    <property type="entry name" value="THAP_Znf"/>
</dbReference>
<dbReference type="Pfam" id="PF05485">
    <property type="entry name" value="THAP"/>
    <property type="match status" value="1"/>
</dbReference>
<accession>A0A8X6I374</accession>
<keyword evidence="3" id="KW-0862">Zinc</keyword>
<keyword evidence="4 5" id="KW-0238">DNA-binding</keyword>
<feature type="domain" description="THAP-type" evidence="7">
    <location>
        <begin position="1"/>
        <end position="87"/>
    </location>
</feature>
<dbReference type="SMART" id="SM00692">
    <property type="entry name" value="DM3"/>
    <property type="match status" value="1"/>
</dbReference>
<evidence type="ECO:0000256" key="2">
    <source>
        <dbReference type="ARBA" id="ARBA00022771"/>
    </source>
</evidence>
<evidence type="ECO:0000313" key="8">
    <source>
        <dbReference type="EMBL" id="GFS29001.1"/>
    </source>
</evidence>
<dbReference type="InterPro" id="IPR052224">
    <property type="entry name" value="THAP_domain_protein"/>
</dbReference>
<comment type="caution">
    <text evidence="8">The sequence shown here is derived from an EMBL/GenBank/DDBJ whole genome shotgun (WGS) entry which is preliminary data.</text>
</comment>
<dbReference type="GO" id="GO:0003677">
    <property type="term" value="F:DNA binding"/>
    <property type="evidence" value="ECO:0007669"/>
    <property type="project" value="UniProtKB-UniRule"/>
</dbReference>
<protein>
    <recommendedName>
        <fullName evidence="7">THAP-type domain-containing protein</fullName>
    </recommendedName>
</protein>